<reference evidence="3 4" key="1">
    <citation type="journal article" date="2015" name="Genome Biol. Evol.">
        <title>Comparative Genomics of a Bacterivorous Green Alga Reveals Evolutionary Causalities and Consequences of Phago-Mixotrophic Mode of Nutrition.</title>
        <authorList>
            <person name="Burns J.A."/>
            <person name="Paasch A."/>
            <person name="Narechania A."/>
            <person name="Kim E."/>
        </authorList>
    </citation>
    <scope>NUCLEOTIDE SEQUENCE [LARGE SCALE GENOMIC DNA]</scope>
    <source>
        <strain evidence="3 4">PLY_AMNH</strain>
    </source>
</reference>
<dbReference type="Proteomes" id="UP001190700">
    <property type="component" value="Unassembled WGS sequence"/>
</dbReference>
<feature type="transmembrane region" description="Helical" evidence="2">
    <location>
        <begin position="459"/>
        <end position="478"/>
    </location>
</feature>
<comment type="caution">
    <text evidence="3">The sequence shown here is derived from an EMBL/GenBank/DDBJ whole genome shotgun (WGS) entry which is preliminary data.</text>
</comment>
<evidence type="ECO:0000256" key="2">
    <source>
        <dbReference type="SAM" id="Phobius"/>
    </source>
</evidence>
<evidence type="ECO:0000313" key="3">
    <source>
        <dbReference type="EMBL" id="KAK3253008.1"/>
    </source>
</evidence>
<gene>
    <name evidence="3" type="ORF">CYMTET_37721</name>
</gene>
<keyword evidence="4" id="KW-1185">Reference proteome</keyword>
<sequence length="484" mass="54205">MFGDVFSNRTETLVEKLLQPEGPPEEETAQETSSPLADVQPSGDSLPDVITVDEHGTALPDLPMNPNAYLVCEDGIVQSVVPRDSTSIWSTDDADQPGWDYQEDDDEGNRWDPWTRIMVDPEKTRALTWRTAWCVAIDSRGWWIGATFLLGSLCFIVGAGTSAFRAAEEFKVLWWGELLPYILGSVFFTTGGSLLVYETAFNSIALIYDNQVHEHMQNRSSADKNEEIKAPIPLDESSREVYQYDRSTTFLGVWQVKRAVGESDVNTAQTLPRSSHSQKTVNVGILYTAFLSLPTHIPVPLVTAPVPEIDLQISCLLQASLADAYLRRPLKPKWTMRRYRLELAGSIILMIGVMNFNVMLVAESMEAFDILLSAEQRLWLDRIQAICGGACFFAGGYCFWVSTNKTWSLHACWFHRISWWIAACNLIGGFGFFLAGVVTVKLVYGGFREVFAANAPELFLGYFMGSTCYAIQSYLMILEISLNR</sequence>
<feature type="transmembrane region" description="Helical" evidence="2">
    <location>
        <begin position="178"/>
        <end position="197"/>
    </location>
</feature>
<keyword evidence="2" id="KW-0472">Membrane</keyword>
<feature type="region of interest" description="Disordered" evidence="1">
    <location>
        <begin position="87"/>
        <end position="107"/>
    </location>
</feature>
<name>A0AAE0CEQ0_9CHLO</name>
<evidence type="ECO:0000256" key="1">
    <source>
        <dbReference type="SAM" id="MobiDB-lite"/>
    </source>
</evidence>
<feature type="transmembrane region" description="Helical" evidence="2">
    <location>
        <begin position="420"/>
        <end position="447"/>
    </location>
</feature>
<dbReference type="EMBL" id="LGRX02025056">
    <property type="protein sequence ID" value="KAK3253008.1"/>
    <property type="molecule type" value="Genomic_DNA"/>
</dbReference>
<accession>A0AAE0CEQ0</accession>
<evidence type="ECO:0000313" key="4">
    <source>
        <dbReference type="Proteomes" id="UP001190700"/>
    </source>
</evidence>
<proteinExistence type="predicted"/>
<feature type="transmembrane region" description="Helical" evidence="2">
    <location>
        <begin position="341"/>
        <end position="362"/>
    </location>
</feature>
<feature type="region of interest" description="Disordered" evidence="1">
    <location>
        <begin position="14"/>
        <end position="47"/>
    </location>
</feature>
<feature type="transmembrane region" description="Helical" evidence="2">
    <location>
        <begin position="142"/>
        <end position="166"/>
    </location>
</feature>
<keyword evidence="2" id="KW-1133">Transmembrane helix</keyword>
<organism evidence="3 4">
    <name type="scientific">Cymbomonas tetramitiformis</name>
    <dbReference type="NCBI Taxonomy" id="36881"/>
    <lineage>
        <taxon>Eukaryota</taxon>
        <taxon>Viridiplantae</taxon>
        <taxon>Chlorophyta</taxon>
        <taxon>Pyramimonadophyceae</taxon>
        <taxon>Pyramimonadales</taxon>
        <taxon>Pyramimonadaceae</taxon>
        <taxon>Cymbomonas</taxon>
    </lineage>
</organism>
<dbReference type="AlphaFoldDB" id="A0AAE0CEQ0"/>
<feature type="transmembrane region" description="Helical" evidence="2">
    <location>
        <begin position="382"/>
        <end position="400"/>
    </location>
</feature>
<protein>
    <submittedName>
        <fullName evidence="3">Uncharacterized protein</fullName>
    </submittedName>
</protein>
<keyword evidence="2" id="KW-0812">Transmembrane</keyword>